<dbReference type="EMBL" id="JAQJAC010000010">
    <property type="protein sequence ID" value="KAJ5569265.1"/>
    <property type="molecule type" value="Genomic_DNA"/>
</dbReference>
<proteinExistence type="predicted"/>
<reference evidence="4 5" key="1">
    <citation type="journal article" date="2023" name="IMA Fungus">
        <title>Comparative genomic study of the Penicillium genus elucidates a diverse pangenome and 15 lateral gene transfer events.</title>
        <authorList>
            <person name="Petersen C."/>
            <person name="Sorensen T."/>
            <person name="Nielsen M.R."/>
            <person name="Sondergaard T.E."/>
            <person name="Sorensen J.L."/>
            <person name="Fitzpatrick D.A."/>
            <person name="Frisvad J.C."/>
            <person name="Nielsen K.L."/>
        </authorList>
    </citation>
    <scope>NUCLEOTIDE SEQUENCE [LARGE SCALE GENOMIC DNA]</scope>
    <source>
        <strain evidence="4 5">IBT 29057</strain>
    </source>
</reference>
<keyword evidence="1" id="KW-0863">Zinc-finger</keyword>
<dbReference type="CDD" id="cd16448">
    <property type="entry name" value="RING-H2"/>
    <property type="match status" value="1"/>
</dbReference>
<comment type="caution">
    <text evidence="4">The sequence shown here is derived from an EMBL/GenBank/DDBJ whole genome shotgun (WGS) entry which is preliminary data.</text>
</comment>
<evidence type="ECO:0000256" key="2">
    <source>
        <dbReference type="SAM" id="MobiDB-lite"/>
    </source>
</evidence>
<sequence>MSTVQSTTTSGLHDWRIATLQGIRHVLGTNQCCWTTKKGTRCGSLMRRSSSDEARSIVTALEHQPFDLSALRPIFNSISPLVLCKRWHKTHADSLSDFWFESASKAHRWYQELGQTARDVGAADLQRGPVADTANHSDEMPFLQPGSRYLECQSITIGDLRQLRNSRGLEPNGHPVSLRRASDARSRCLLLSFKLASERNHSENCPICLNELQHHPEEHPEDAIHVQCDRCHRSSHLGCIEDWLASDTFTDMHCPFCRTSTHFHAVSYVPSTEVSPAPEPAQFRPGSSRVGGPSALPSPRRSVRERRATDRYTPQ</sequence>
<dbReference type="Proteomes" id="UP001216150">
    <property type="component" value="Unassembled WGS sequence"/>
</dbReference>
<dbReference type="InterPro" id="IPR001841">
    <property type="entry name" value="Znf_RING"/>
</dbReference>
<protein>
    <recommendedName>
        <fullName evidence="3">RING-type domain-containing protein</fullName>
    </recommendedName>
</protein>
<accession>A0AAD6DBG5</accession>
<feature type="domain" description="RING-type" evidence="3">
    <location>
        <begin position="205"/>
        <end position="258"/>
    </location>
</feature>
<feature type="region of interest" description="Disordered" evidence="2">
    <location>
        <begin position="274"/>
        <end position="315"/>
    </location>
</feature>
<keyword evidence="5" id="KW-1185">Reference proteome</keyword>
<dbReference type="PROSITE" id="PS50089">
    <property type="entry name" value="ZF_RING_2"/>
    <property type="match status" value="1"/>
</dbReference>
<evidence type="ECO:0000313" key="4">
    <source>
        <dbReference type="EMBL" id="KAJ5569265.1"/>
    </source>
</evidence>
<keyword evidence="1" id="KW-0479">Metal-binding</keyword>
<name>A0AAD6DBG5_9EURO</name>
<organism evidence="4 5">
    <name type="scientific">Penicillium hetheringtonii</name>
    <dbReference type="NCBI Taxonomy" id="911720"/>
    <lineage>
        <taxon>Eukaryota</taxon>
        <taxon>Fungi</taxon>
        <taxon>Dikarya</taxon>
        <taxon>Ascomycota</taxon>
        <taxon>Pezizomycotina</taxon>
        <taxon>Eurotiomycetes</taxon>
        <taxon>Eurotiomycetidae</taxon>
        <taxon>Eurotiales</taxon>
        <taxon>Aspergillaceae</taxon>
        <taxon>Penicillium</taxon>
    </lineage>
</organism>
<dbReference type="Gene3D" id="3.30.40.10">
    <property type="entry name" value="Zinc/RING finger domain, C3HC4 (zinc finger)"/>
    <property type="match status" value="1"/>
</dbReference>
<gene>
    <name evidence="4" type="ORF">N7450_011751</name>
</gene>
<dbReference type="SUPFAM" id="SSF57850">
    <property type="entry name" value="RING/U-box"/>
    <property type="match status" value="1"/>
</dbReference>
<feature type="compositionally biased region" description="Basic and acidic residues" evidence="2">
    <location>
        <begin position="305"/>
        <end position="315"/>
    </location>
</feature>
<dbReference type="AlphaFoldDB" id="A0AAD6DBG5"/>
<dbReference type="InterPro" id="IPR013083">
    <property type="entry name" value="Znf_RING/FYVE/PHD"/>
</dbReference>
<keyword evidence="1" id="KW-0862">Zinc</keyword>
<dbReference type="GO" id="GO:0008270">
    <property type="term" value="F:zinc ion binding"/>
    <property type="evidence" value="ECO:0007669"/>
    <property type="project" value="UniProtKB-KW"/>
</dbReference>
<evidence type="ECO:0000259" key="3">
    <source>
        <dbReference type="PROSITE" id="PS50089"/>
    </source>
</evidence>
<evidence type="ECO:0000313" key="5">
    <source>
        <dbReference type="Proteomes" id="UP001216150"/>
    </source>
</evidence>
<evidence type="ECO:0000256" key="1">
    <source>
        <dbReference type="PROSITE-ProRule" id="PRU00175"/>
    </source>
</evidence>